<evidence type="ECO:0000313" key="1">
    <source>
        <dbReference type="EMBL" id="MCF2528368.1"/>
    </source>
</evidence>
<organism evidence="1 2">
    <name type="scientific">Yinghuangia soli</name>
    <dbReference type="NCBI Taxonomy" id="2908204"/>
    <lineage>
        <taxon>Bacteria</taxon>
        <taxon>Bacillati</taxon>
        <taxon>Actinomycetota</taxon>
        <taxon>Actinomycetes</taxon>
        <taxon>Kitasatosporales</taxon>
        <taxon>Streptomycetaceae</taxon>
        <taxon>Yinghuangia</taxon>
    </lineage>
</organism>
<proteinExistence type="predicted"/>
<comment type="caution">
    <text evidence="1">The sequence shown here is derived from an EMBL/GenBank/DDBJ whole genome shotgun (WGS) entry which is preliminary data.</text>
</comment>
<gene>
    <name evidence="1" type="ORF">LZ495_14225</name>
</gene>
<sequence>MNPLTLLLDSAPPRIQEAVVARLDAEWRATLLSQGTEPGSALSAYVIARGTRRERLALADSAASPESQLALARVGGPEVAELLLDKLDAPREARIRAAREVPDHVLLPSTVPPGNHAQRTLRRSIAVETDDPELIIRALSEPPPAGSSPVRLGIALRGLIGLLHTAGPEAVSAEAARLRQPSGEVPQSVRRALADPTAFGTLETAFHDLCGTAAILDRFRRLPAHATGGTRHMPRPPLDWAEVESAHGRRPLSEEATRFFVGELGCPAVIRGHLAEIRARRQAEAVREQPRAGSGEEMPERANFRPVFGRYGADALRDAMALGRLSVREVLFRGTPAWRVLGCMADVVAVRAEAERELAALAVPRLAEDVEGWVVAVRLLPDFAGTLPELVSTATTAAANP</sequence>
<dbReference type="Proteomes" id="UP001165378">
    <property type="component" value="Unassembled WGS sequence"/>
</dbReference>
<accession>A0AA41PYQ3</accession>
<keyword evidence="2" id="KW-1185">Reference proteome</keyword>
<name>A0AA41PYQ3_9ACTN</name>
<reference evidence="1" key="1">
    <citation type="submission" date="2022-01" db="EMBL/GenBank/DDBJ databases">
        <title>Genome-Based Taxonomic Classification of the Phylum Actinobacteria.</title>
        <authorList>
            <person name="Gao Y."/>
        </authorList>
    </citation>
    <scope>NUCLEOTIDE SEQUENCE</scope>
    <source>
        <strain evidence="1">KLBMP 8922</strain>
    </source>
</reference>
<dbReference type="EMBL" id="JAKFHA010000006">
    <property type="protein sequence ID" value="MCF2528368.1"/>
    <property type="molecule type" value="Genomic_DNA"/>
</dbReference>
<evidence type="ECO:0000313" key="2">
    <source>
        <dbReference type="Proteomes" id="UP001165378"/>
    </source>
</evidence>
<protein>
    <submittedName>
        <fullName evidence="1">Uncharacterized protein</fullName>
    </submittedName>
</protein>
<dbReference type="AlphaFoldDB" id="A0AA41PYQ3"/>